<feature type="transmembrane region" description="Helical" evidence="9">
    <location>
        <begin position="2550"/>
        <end position="2575"/>
    </location>
</feature>
<organism evidence="13 14">
    <name type="scientific">Cylicocyclus nassatus</name>
    <name type="common">Nematode worm</name>
    <dbReference type="NCBI Taxonomy" id="53992"/>
    <lineage>
        <taxon>Eukaryota</taxon>
        <taxon>Metazoa</taxon>
        <taxon>Ecdysozoa</taxon>
        <taxon>Nematoda</taxon>
        <taxon>Chromadorea</taxon>
        <taxon>Rhabditida</taxon>
        <taxon>Rhabditina</taxon>
        <taxon>Rhabditomorpha</taxon>
        <taxon>Strongyloidea</taxon>
        <taxon>Strongylidae</taxon>
        <taxon>Cylicocyclus</taxon>
    </lineage>
</organism>
<proteinExistence type="predicted"/>
<evidence type="ECO:0000256" key="1">
    <source>
        <dbReference type="ARBA" id="ARBA00004370"/>
    </source>
</evidence>
<dbReference type="GO" id="GO:0007156">
    <property type="term" value="P:homophilic cell adhesion via plasma membrane adhesion molecules"/>
    <property type="evidence" value="ECO:0007669"/>
    <property type="project" value="InterPro"/>
</dbReference>
<dbReference type="CDD" id="cd11304">
    <property type="entry name" value="Cadherin_repeat"/>
    <property type="match status" value="5"/>
</dbReference>
<dbReference type="PANTHER" id="PTHR24026">
    <property type="entry name" value="FAT ATYPICAL CADHERIN-RELATED"/>
    <property type="match status" value="1"/>
</dbReference>
<dbReference type="SUPFAM" id="SSF49313">
    <property type="entry name" value="Cadherin-like"/>
    <property type="match status" value="5"/>
</dbReference>
<dbReference type="GO" id="GO:0005509">
    <property type="term" value="F:calcium ion binding"/>
    <property type="evidence" value="ECO:0007669"/>
    <property type="project" value="UniProtKB-UniRule"/>
</dbReference>
<comment type="caution">
    <text evidence="13">The sequence shown here is derived from an EMBL/GenBank/DDBJ whole genome shotgun (WGS) entry which is preliminary data.</text>
</comment>
<evidence type="ECO:0000256" key="4">
    <source>
        <dbReference type="ARBA" id="ARBA00022837"/>
    </source>
</evidence>
<feature type="domain" description="SET" evidence="12">
    <location>
        <begin position="927"/>
        <end position="1059"/>
    </location>
</feature>
<evidence type="ECO:0000256" key="9">
    <source>
        <dbReference type="SAM" id="Phobius"/>
    </source>
</evidence>
<dbReference type="PROSITE" id="PS50280">
    <property type="entry name" value="SET"/>
    <property type="match status" value="1"/>
</dbReference>
<keyword evidence="5 9" id="KW-1133">Transmembrane helix</keyword>
<evidence type="ECO:0000313" key="14">
    <source>
        <dbReference type="Proteomes" id="UP001176961"/>
    </source>
</evidence>
<comment type="subcellular location">
    <subcellularLocation>
        <location evidence="1">Membrane</location>
    </subcellularLocation>
</comment>
<feature type="domain" description="Cadherin" evidence="11">
    <location>
        <begin position="2344"/>
        <end position="2454"/>
    </location>
</feature>
<dbReference type="PROSITE" id="PS00232">
    <property type="entry name" value="CADHERIN_1"/>
    <property type="match status" value="1"/>
</dbReference>
<dbReference type="InterPro" id="IPR002126">
    <property type="entry name" value="Cadherin-like_dom"/>
</dbReference>
<keyword evidence="3" id="KW-0677">Repeat</keyword>
<keyword evidence="2 9" id="KW-0812">Transmembrane</keyword>
<feature type="chain" id="PRO_5041293918" evidence="10">
    <location>
        <begin position="22"/>
        <end position="2647"/>
    </location>
</feature>
<protein>
    <submittedName>
        <fullName evidence="13">Uncharacterized protein</fullName>
    </submittedName>
</protein>
<dbReference type="Pfam" id="PF00028">
    <property type="entry name" value="Cadherin"/>
    <property type="match status" value="1"/>
</dbReference>
<evidence type="ECO:0000259" key="12">
    <source>
        <dbReference type="PROSITE" id="PS50280"/>
    </source>
</evidence>
<name>A0AA36MFN2_CYLNA</name>
<evidence type="ECO:0000313" key="13">
    <source>
        <dbReference type="EMBL" id="CAJ0608103.1"/>
    </source>
</evidence>
<evidence type="ECO:0000256" key="7">
    <source>
        <dbReference type="PROSITE-ProRule" id="PRU00043"/>
    </source>
</evidence>
<dbReference type="Gene3D" id="2.60.40.60">
    <property type="entry name" value="Cadherins"/>
    <property type="match status" value="4"/>
</dbReference>
<evidence type="ECO:0000256" key="10">
    <source>
        <dbReference type="SAM" id="SignalP"/>
    </source>
</evidence>
<feature type="signal peptide" evidence="10">
    <location>
        <begin position="1"/>
        <end position="21"/>
    </location>
</feature>
<feature type="domain" description="Cadherin" evidence="11">
    <location>
        <begin position="2227"/>
        <end position="2330"/>
    </location>
</feature>
<dbReference type="PANTHER" id="PTHR24026:SF134">
    <property type="entry name" value="CADHERIN DOMAIN-CONTAINING PROTEIN"/>
    <property type="match status" value="1"/>
</dbReference>
<evidence type="ECO:0000256" key="8">
    <source>
        <dbReference type="SAM" id="MobiDB-lite"/>
    </source>
</evidence>
<dbReference type="InterPro" id="IPR015919">
    <property type="entry name" value="Cadherin-like_sf"/>
</dbReference>
<feature type="compositionally biased region" description="Acidic residues" evidence="8">
    <location>
        <begin position="725"/>
        <end position="742"/>
    </location>
</feature>
<keyword evidence="4 7" id="KW-0106">Calcium</keyword>
<evidence type="ECO:0000256" key="3">
    <source>
        <dbReference type="ARBA" id="ARBA00022737"/>
    </source>
</evidence>
<evidence type="ECO:0000256" key="2">
    <source>
        <dbReference type="ARBA" id="ARBA00022692"/>
    </source>
</evidence>
<keyword evidence="14" id="KW-1185">Reference proteome</keyword>
<reference evidence="13" key="1">
    <citation type="submission" date="2023-07" db="EMBL/GenBank/DDBJ databases">
        <authorList>
            <consortium name="CYATHOMIX"/>
        </authorList>
    </citation>
    <scope>NUCLEOTIDE SEQUENCE</scope>
    <source>
        <strain evidence="13">N/A</strain>
    </source>
</reference>
<dbReference type="SUPFAM" id="SSF82199">
    <property type="entry name" value="SET domain"/>
    <property type="match status" value="1"/>
</dbReference>
<keyword evidence="10" id="KW-0732">Signal</keyword>
<dbReference type="SMART" id="SM00112">
    <property type="entry name" value="CA"/>
    <property type="match status" value="5"/>
</dbReference>
<dbReference type="InterPro" id="IPR020894">
    <property type="entry name" value="Cadherin_CS"/>
</dbReference>
<sequence>MLCFNPAIITVFVLLSESTHAVFYATKMDAVSTTGLPHLPELNQRIFHENGFHGEVIGFAAKREEECGIVLLDFDNDKFVNKKVFAAQKEQALKENMEEMSKLFERYRSNTPHYNTAQVTFFGGLGLIAFGIGIGIGKLVYNGVTSLMRSFVKGEQLQHLDMELIAIYKKLDNLAKILEVQINKNRFESVFAHVSNMSFEPIVGPDDNHNDGAAWYSYGCHLNSLLLATFSLDPIIFETSKMAERVRAQKYKEVLEIGNAARESFERLKEERIVRFLPPKIFEEMFYPKFSNEGTHFCVVCGKQGEFRLREHLLKAHKDELKKGTMDFKEFYERVERNKYALRAEMDVGMQRLEESVQKMGRRLELRDAMQREEEPGTSYAHIEEDALERDSSAIDMMEAKSTSKSQAIQSYEASKAAKQGGPVEKVFKTAPNVELMFCYEMDDQAPGYYKEDYIVPKKQKNKWQGKVDVELKYYRKLDGRMHPLLREFEEYISEALPDALARKGNPLKNGTWGYVSCINRFMLAAMRARKRKFIDLRLEPVAGRERRDVLKHGKKLFLDYMAKLNVEEKQTLSFQGIVPSEKKKGEPYCVARAVVEHKGVEEAVEKIMKIFEQKGTLQPAQYNYVMGALWCYIIHCNTSRNECIYKMMYGSICRSEEEDVTSVNEWERTGLQEFVMDFGDEVEERLWTRHAIADLQYENDYQQKIDEMAKVPGVDKECAHTTEMDDFDEDDVVEEEGDEEEATRILLEEKGDEEEATRNLDVAGNKGDGQTEPILRADTRQRSSRPLTETESSPRKRPRVSLPVEDVPGEMQASSSSSLKQFDRPPTDNDEGLVTAKISEASAEPIMSDVTRATASETVHAIHDVADTTRYTISDLERRFEPLDPSLHLEALNETPYTGGLTKIATVPQQNQFLRRSHAQPVQDFPWLEVREMPTINRRGVYAKVDIAKEMAVADVRGYQGKVEDIRNSLKQLNEEERHKVIKYWHGFRRRGCDFILLAHCDSYKATVTLGRLINQSIEHANLVLRCIRFGERRVRWLHCLVAKRDIKAGEQLLWNYGRTERNPNIPNFPDNYPCICQVCDPAAAEASSSFLQSARRSIHVQRVWNFERSLSEEDLSLHERPEFDIGELLFLVTQKARAVGLLLEKTPAADPRVAFAISRRTVFTKSDVFPDPAMFLVKVASPLAQLLQIATEAAFEHMESVVLILYRKRNDPKPLVILLGSRHLEDDGHRYGCCVAVVGEEIYAVECQAEARADEMPLHLELLEAGPLTRHFPSLTIEPWETIRHLIGAPVTTLYVPPNAEANDEILADQPLTVLKINEDVAISIEPPSETVAVSPNVVGPGAPIHLLIMDPQKLRSNGGEKLQLKALGLISGTEDGVSIEIKPSSEYAATKPSTLLFEKENYELLLEHNFKEKEVAIVKLAAAPPPEAKFTLIGPLSDRFTVTNQGEAIYLTANPCTNCSTPSTFTLLLVATHQGSHQYATLNFKQVNEEEFTFVGAPYSAIVEEETGVFKRAVKVMTKGSAGDVMYTLQDPNDLFSINPKSGILIVQHPEFLTLNTYGRKTNLVVVATDKKTSIKTVIDITLTPVAEGLKGFKFTKESYTFTVKTGETLIGVVRVADSGNHTLHYDIAEGGQGAIAIDDLGMLTYRGKPEKDSRNFTTLVSAQTTQGQFLVATAWVDIAVEGINSNPVIVVGPTKRADVLSASAKRGTSVATIEMTDDDEDAALQLSIESISGLYLNGSEANHLSLEMFKINTNGRKAEVLLNEPIFDLPLASLSIRMQAQDHAHPAEPSVLVIQQLTITRKHPLIVQEAVPFKLIEIPEVIHIPAESPVGTLVYTARLLRSVISNETNYDYELDSSFGAFRIDKITGDITTVRPLHDLTEDVLIVTAHSHTEEQSAQANFTVIFTPAQVQKTSFVKGHYQGTVAQSDPLDTTVLVVEAKTDHGERVKKYSLEGVDADFFNIDSKGVIRLKESLAKISKPSMSFATIAGEGMAKSSVPVHVLIKKEENEEISFEKNSYDIKIMENVPLNGYVLHPQLISNNVNGVAFSLNSLNDATAVMKLLDIDETGRITVKDELLGYVGAYEFQVRAIKGDHQTYADVTMHVLPAYRCVPSFVGNENLEFSIDENMPPGSVIGSVLATKLNDKCELKYLLWDPLSHKYTNETSIASIDTVTGEIRSRKSFDYEKQAMFPLILGLQAGASQFAQMPSTIRVVDNDDHPLKAVLENLTVEVPEDAVMGAVIATMSAIDGDESQNIYYHLQEPSKEFSLNSSTGEVVLTSSLDRETKDSYILKIGASNAENAETEDIEVWMTLNVIVTDVNDNGPLFEESRYFILLTYVTGEEVLTVHASDPDQPMPGNDVQEVFYRIKEMLFDYRGMNRAVESMFSIGKTTGIIQLEQEVSEYVGGAFHLLLESMDSLDENAHRDQCIVKVYIHDESDVVRMELPIPPAAVTYEKISTMRDTISNATGLKAMIKDLRYHHEEGNLIYDMTDLRLVLVNRTTSEIIPAERAIAIADKRRSVMGDNIPNMTKAQVTSSPVIHQSIPPVAYVLCTFAMLLTIVFLIFAFMMCHYRNRFQREKKLREDDASIVNALNRPPIRPMKISPLIPTRALYEPHLPAIESNYAVQEMKMVVAGEDDRRRNPW</sequence>
<evidence type="ECO:0000256" key="6">
    <source>
        <dbReference type="ARBA" id="ARBA00023136"/>
    </source>
</evidence>
<dbReference type="Gene3D" id="2.170.270.10">
    <property type="entry name" value="SET domain"/>
    <property type="match status" value="1"/>
</dbReference>
<keyword evidence="6 9" id="KW-0472">Membrane</keyword>
<dbReference type="Proteomes" id="UP001176961">
    <property type="component" value="Unassembled WGS sequence"/>
</dbReference>
<evidence type="ECO:0000256" key="5">
    <source>
        <dbReference type="ARBA" id="ARBA00022989"/>
    </source>
</evidence>
<dbReference type="InterPro" id="IPR001214">
    <property type="entry name" value="SET_dom"/>
</dbReference>
<dbReference type="GO" id="GO:0005886">
    <property type="term" value="C:plasma membrane"/>
    <property type="evidence" value="ECO:0007669"/>
    <property type="project" value="InterPro"/>
</dbReference>
<feature type="region of interest" description="Disordered" evidence="8">
    <location>
        <begin position="748"/>
        <end position="830"/>
    </location>
</feature>
<dbReference type="PRINTS" id="PR00205">
    <property type="entry name" value="CADHERIN"/>
</dbReference>
<evidence type="ECO:0000259" key="11">
    <source>
        <dbReference type="PROSITE" id="PS50268"/>
    </source>
</evidence>
<dbReference type="InterPro" id="IPR046341">
    <property type="entry name" value="SET_dom_sf"/>
</dbReference>
<accession>A0AA36MFN2</accession>
<dbReference type="EMBL" id="CATQJL010000316">
    <property type="protein sequence ID" value="CAJ0608103.1"/>
    <property type="molecule type" value="Genomic_DNA"/>
</dbReference>
<dbReference type="PROSITE" id="PS50268">
    <property type="entry name" value="CADHERIN_2"/>
    <property type="match status" value="3"/>
</dbReference>
<gene>
    <name evidence="13" type="ORF">CYNAS_LOCUS20086</name>
</gene>
<feature type="domain" description="Cadherin" evidence="11">
    <location>
        <begin position="2120"/>
        <end position="2225"/>
    </location>
</feature>
<feature type="region of interest" description="Disordered" evidence="8">
    <location>
        <begin position="724"/>
        <end position="743"/>
    </location>
</feature>